<accession>Q648M1</accession>
<dbReference type="AlphaFoldDB" id="Q648M1"/>
<sequence>MGRSENGKDFYQEDSRNEKIKETIYAVLRRRECSKNKLPICILWLIKLVMGA</sequence>
<proteinExistence type="predicted"/>
<reference evidence="1" key="1">
    <citation type="journal article" date="2004" name="Science">
        <title>Reverse methanogenesis: testing the hypothesis with environmental genomics.</title>
        <authorList>
            <person name="Hallam S.J."/>
            <person name="Putnam N."/>
            <person name="Preston C.M."/>
            <person name="Detter J.C."/>
            <person name="Rokhsar D."/>
            <person name="Richardson P.M."/>
            <person name="DeLong E.F."/>
        </authorList>
    </citation>
    <scope>NUCLEOTIDE SEQUENCE</scope>
</reference>
<protein>
    <submittedName>
        <fullName evidence="1">Uncharacterized protein</fullName>
    </submittedName>
</protein>
<reference evidence="1" key="2">
    <citation type="submission" date="2004-08" db="EMBL/GenBank/DDBJ databases">
        <authorList>
            <person name="Putnam N."/>
            <person name="Detter J.C."/>
            <person name="Richardson P.M."/>
            <person name="Rokhsar D."/>
        </authorList>
    </citation>
    <scope>NUCLEOTIDE SEQUENCE</scope>
</reference>
<evidence type="ECO:0000313" key="1">
    <source>
        <dbReference type="EMBL" id="AAU84156.1"/>
    </source>
</evidence>
<name>Q648M1_UNCAG</name>
<organism evidence="1">
    <name type="scientific">Uncultured archaeon GZfos26G2</name>
    <dbReference type="NCBI Taxonomy" id="3386331"/>
    <lineage>
        <taxon>Archaea</taxon>
        <taxon>Methanobacteriati</taxon>
        <taxon>Methanobacteriota</taxon>
        <taxon>Stenosarchaea group</taxon>
        <taxon>Methanomicrobia</taxon>
        <taxon>Candidatus Methanophagales</taxon>
        <taxon>Candidatus Methanophagaceae</taxon>
        <taxon>Candidatus Methanophaga</taxon>
    </lineage>
</organism>
<dbReference type="EMBL" id="AY714868">
    <property type="protein sequence ID" value="AAU84156.1"/>
    <property type="molecule type" value="Genomic_DNA"/>
</dbReference>
<gene>
    <name evidence="1" type="ORF">GZ37D1_3</name>
</gene>